<dbReference type="Gene3D" id="3.80.10.10">
    <property type="entry name" value="Ribonuclease Inhibitor"/>
    <property type="match status" value="2"/>
</dbReference>
<evidence type="ECO:0000256" key="2">
    <source>
        <dbReference type="ARBA" id="ARBA00022729"/>
    </source>
</evidence>
<organism evidence="6">
    <name type="scientific">Timema poppense</name>
    <name type="common">Walking stick</name>
    <dbReference type="NCBI Taxonomy" id="170557"/>
    <lineage>
        <taxon>Eukaryota</taxon>
        <taxon>Metazoa</taxon>
        <taxon>Ecdysozoa</taxon>
        <taxon>Arthropoda</taxon>
        <taxon>Hexapoda</taxon>
        <taxon>Insecta</taxon>
        <taxon>Pterygota</taxon>
        <taxon>Neoptera</taxon>
        <taxon>Polyneoptera</taxon>
        <taxon>Phasmatodea</taxon>
        <taxon>Timematodea</taxon>
        <taxon>Timematoidea</taxon>
        <taxon>Timematidae</taxon>
        <taxon>Timema</taxon>
    </lineage>
</organism>
<feature type="compositionally biased region" description="Polar residues" evidence="4">
    <location>
        <begin position="1"/>
        <end position="11"/>
    </location>
</feature>
<gene>
    <name evidence="6" type="ORF">TPSB3V08_LOCUS2349</name>
</gene>
<proteinExistence type="predicted"/>
<feature type="region of interest" description="Disordered" evidence="4">
    <location>
        <begin position="1"/>
        <end position="20"/>
    </location>
</feature>
<keyword evidence="3" id="KW-0677">Repeat</keyword>
<name>A0A7R9CPV4_TIMPO</name>
<dbReference type="GO" id="GO:0005886">
    <property type="term" value="C:plasma membrane"/>
    <property type="evidence" value="ECO:0007669"/>
    <property type="project" value="TreeGrafter"/>
</dbReference>
<dbReference type="SMART" id="SM00369">
    <property type="entry name" value="LRR_TYP"/>
    <property type="match status" value="6"/>
</dbReference>
<sequence length="715" mass="78981">MSPRASSITHTGDQHSLVIQSDQPPRQFKSALPYADDIIRSSQSFSTCVLHVRHEIASLIQNHAQLSVILASSYRLSVNINPRWPSPTLTYDYVQTSPLFTQPACQICTAGCLPTLDRLYTNKRRAEVGSPYHLSIKNGNRRILQFKCKLMYGKVLFLLTRTYSTLLQPVGRACDKKVKTIFLSTLVPPAPMASSQNAVGIANPHLQSQASFIIPTTEWLVGLEEVNPHLRGWRVENHLGKPPPVYPTGIRTLISPSSAVKLNTTSALANYATEAGFRNNSSLPNLSLICLHISLMKLNLVTLWLVLCCCLAVDRRANYLSVTCPENCSCLFSLTCDEGGLTEIPANFSVLTMDTFINTPNLLSLSLGSNTIEELEINAFRGLNKLHELSISANRLSKLDGKYFKGMETLTTLDLSRNAIHAVSPNDFKFLTNLVTLDLSFNRIRCVHPDSFLANSVLNTLSLGYNHHLNLPSEESLINSNSLKILDLSNSNIAGLPSKIFQNTTKLGTISLNGNQLETLEEETFSHLDGLVHLDVHNNDLTCDCKLASTYRWAQNRTVIASVECKHPLEYAGSSWVVLNGTCKNFTTTSRQNVRSISTCRNHRYGDNIDHNEPYAATRTINVSTTTLGVSPTVIAFNEVIEPASFGSVARDRGQTNMGTKASKAGKKKNGFICADPYMNQAEFCGLRTKANTTLPAHLKDRTKKKPNRDLNKDG</sequence>
<dbReference type="EMBL" id="OD000922">
    <property type="protein sequence ID" value="CAD7399868.1"/>
    <property type="molecule type" value="Genomic_DNA"/>
</dbReference>
<dbReference type="PROSITE" id="PS51450">
    <property type="entry name" value="LRR"/>
    <property type="match status" value="1"/>
</dbReference>
<dbReference type="PANTHER" id="PTHR24369:SF210">
    <property type="entry name" value="CHAOPTIN-RELATED"/>
    <property type="match status" value="1"/>
</dbReference>
<dbReference type="InterPro" id="IPR032675">
    <property type="entry name" value="LRR_dom_sf"/>
</dbReference>
<dbReference type="SMART" id="SM00365">
    <property type="entry name" value="LRR_SD22"/>
    <property type="match status" value="3"/>
</dbReference>
<keyword evidence="2" id="KW-0732">Signal</keyword>
<accession>A0A7R9CPV4</accession>
<dbReference type="InterPro" id="IPR050541">
    <property type="entry name" value="LRR_TM_domain-containing"/>
</dbReference>
<evidence type="ECO:0000313" key="6">
    <source>
        <dbReference type="EMBL" id="CAD7399868.1"/>
    </source>
</evidence>
<dbReference type="InterPro" id="IPR001611">
    <property type="entry name" value="Leu-rich_rpt"/>
</dbReference>
<keyword evidence="1" id="KW-0433">Leucine-rich repeat</keyword>
<dbReference type="InterPro" id="IPR000483">
    <property type="entry name" value="Cys-rich_flank_reg_C"/>
</dbReference>
<dbReference type="PANTHER" id="PTHR24369">
    <property type="entry name" value="ANTIGEN BSP, PUTATIVE-RELATED"/>
    <property type="match status" value="1"/>
</dbReference>
<dbReference type="Pfam" id="PF13855">
    <property type="entry name" value="LRR_8"/>
    <property type="match status" value="2"/>
</dbReference>
<reference evidence="6" key="1">
    <citation type="submission" date="2020-11" db="EMBL/GenBank/DDBJ databases">
        <authorList>
            <person name="Tran Van P."/>
        </authorList>
    </citation>
    <scope>NUCLEOTIDE SEQUENCE</scope>
</reference>
<dbReference type="InterPro" id="IPR003591">
    <property type="entry name" value="Leu-rich_rpt_typical-subtyp"/>
</dbReference>
<feature type="domain" description="LRRCT" evidence="5">
    <location>
        <begin position="539"/>
        <end position="584"/>
    </location>
</feature>
<dbReference type="AlphaFoldDB" id="A0A7R9CPV4"/>
<evidence type="ECO:0000259" key="5">
    <source>
        <dbReference type="SMART" id="SM00082"/>
    </source>
</evidence>
<dbReference type="SMART" id="SM00082">
    <property type="entry name" value="LRRCT"/>
    <property type="match status" value="1"/>
</dbReference>
<dbReference type="SUPFAM" id="SSF52058">
    <property type="entry name" value="L domain-like"/>
    <property type="match status" value="1"/>
</dbReference>
<evidence type="ECO:0000256" key="1">
    <source>
        <dbReference type="ARBA" id="ARBA00022614"/>
    </source>
</evidence>
<evidence type="ECO:0000256" key="3">
    <source>
        <dbReference type="ARBA" id="ARBA00022737"/>
    </source>
</evidence>
<evidence type="ECO:0000256" key="4">
    <source>
        <dbReference type="SAM" id="MobiDB-lite"/>
    </source>
</evidence>
<protein>
    <recommendedName>
        <fullName evidence="5">LRRCT domain-containing protein</fullName>
    </recommendedName>
</protein>